<dbReference type="InterPro" id="IPR001611">
    <property type="entry name" value="Leu-rich_rpt"/>
</dbReference>
<gene>
    <name evidence="3" type="ORF">TTHERM_00161280</name>
</gene>
<dbReference type="InParanoid" id="Q22W04"/>
<dbReference type="AlphaFoldDB" id="Q22W04"/>
<accession>Q22W04</accession>
<dbReference type="HOGENOM" id="CLU_236301_0_0_1"/>
<dbReference type="KEGG" id="tet:TTHERM_00161280"/>
<name>Q22W04_TETTS</name>
<proteinExistence type="predicted"/>
<dbReference type="SUPFAM" id="SSF52047">
    <property type="entry name" value="RNI-like"/>
    <property type="match status" value="1"/>
</dbReference>
<dbReference type="GO" id="GO:0005737">
    <property type="term" value="C:cytoplasm"/>
    <property type="evidence" value="ECO:0007669"/>
    <property type="project" value="TreeGrafter"/>
</dbReference>
<evidence type="ECO:0000256" key="2">
    <source>
        <dbReference type="ARBA" id="ARBA00022737"/>
    </source>
</evidence>
<organism evidence="3 4">
    <name type="scientific">Tetrahymena thermophila (strain SB210)</name>
    <dbReference type="NCBI Taxonomy" id="312017"/>
    <lineage>
        <taxon>Eukaryota</taxon>
        <taxon>Sar</taxon>
        <taxon>Alveolata</taxon>
        <taxon>Ciliophora</taxon>
        <taxon>Intramacronucleata</taxon>
        <taxon>Oligohymenophorea</taxon>
        <taxon>Hymenostomatida</taxon>
        <taxon>Tetrahymenina</taxon>
        <taxon>Tetrahymenidae</taxon>
        <taxon>Tetrahymena</taxon>
    </lineage>
</organism>
<dbReference type="PANTHER" id="PTHR15454">
    <property type="entry name" value="NISCHARIN RELATED"/>
    <property type="match status" value="1"/>
</dbReference>
<dbReference type="PANTHER" id="PTHR15454:SF56">
    <property type="entry name" value="PROTEIN PHOSPHATASE 1 REGULATORY SUBUNIT 7-RELATED"/>
    <property type="match status" value="1"/>
</dbReference>
<dbReference type="SUPFAM" id="SSF52058">
    <property type="entry name" value="L domain-like"/>
    <property type="match status" value="2"/>
</dbReference>
<dbReference type="STRING" id="312017.Q22W04"/>
<sequence length="994" mass="116043">MEQQSQYNRRLNFCEIQVVCQQHEIIVKFKDIAEEQYISLLENCLKQQEISFYKSECQIESDQQLSKKYNLTVSKKIYYDFVPMKFSNENTQNSLHLQKYLQQLQKYLSLACLSQYILCKELFFNDFAIILPSMFFGESKLNQVREFFRIFFDEGSFEQNKESIQQQFIINEYQFCIDIIKQQHFTKTLNWKNIKKFIQQVDDNQEFFIDRTQNLIVDYIKSPNIISKVLNNLPQEITFLRLNTCSISKLESFFPNKYIQQVENLELISLNQDQYLFANSRLKVHQINQFQEHFCCLKRLVLVDLVADVIKANKLEQLTVINNYSDVFYIELDSNCALQSLIVQRVNAFQINEVQFLQNLQKLILFDVDILEKDLQMILDISFNLRYLKMKDIHFINWQLQIKNQNLEYISLDTMEFEQEISDIFCCEAYPTVKYFAYINCRMHTDITLNCFNKFKNAQELCLIDNTLGDHFKLDISEMTELRKLTLLCKQCKLYISDESKLQILDFKNTNVINFEKIASLLSSSAQQINISQQVFAASFVNEVKKLSFSNLVQINLSNSKLSGALDFSQLCCSASNLKQIDLSNNQITEFSLLSENSNLNTLNLSYNALQNVLLNINSVNNLLLNNNSLNKIEQISIQRASFICLHKNKLDNVQNLLEQANQVEELDISCNNIEDLTILSICKLKKLDASCNKIKQVHLIGEIDNLDLTNNQLQQLILSEEEQNIIKIKHLTAKKNKLEEIPKISNKSLLRLDISYNQIKTIKQQQLTYDLLENLNLSNNLMQSCDDLFQSKSFPKLEILNLSSNLIESIDENVDNLQSLKDLNLSKNSIDSADPLFVQPNNLEKIDLSFNNLISLTRYQINSQNKIKILKLKKNTLTDSSLNKFANLNNLEILDISMNLFTDCIKFYHQLPKLNSLTLALNNLTNEGIKNIFECIQDIFPSLEQIDIMHTQGNTLPQLKSTKISYIYQDNNFFFDNLEQNKQLYIKGILFQS</sequence>
<keyword evidence="2" id="KW-0677">Repeat</keyword>
<evidence type="ECO:0000313" key="3">
    <source>
        <dbReference type="EMBL" id="EAR89612.2"/>
    </source>
</evidence>
<dbReference type="GeneID" id="7833938"/>
<reference evidence="4" key="1">
    <citation type="journal article" date="2006" name="PLoS Biol.">
        <title>Macronuclear genome sequence of the ciliate Tetrahymena thermophila, a model eukaryote.</title>
        <authorList>
            <person name="Eisen J.A."/>
            <person name="Coyne R.S."/>
            <person name="Wu M."/>
            <person name="Wu D."/>
            <person name="Thiagarajan M."/>
            <person name="Wortman J.R."/>
            <person name="Badger J.H."/>
            <person name="Ren Q."/>
            <person name="Amedeo P."/>
            <person name="Jones K.M."/>
            <person name="Tallon L.J."/>
            <person name="Delcher A.L."/>
            <person name="Salzberg S.L."/>
            <person name="Silva J.C."/>
            <person name="Haas B.J."/>
            <person name="Majoros W.H."/>
            <person name="Farzad M."/>
            <person name="Carlton J.M."/>
            <person name="Smith R.K. Jr."/>
            <person name="Garg J."/>
            <person name="Pearlman R.E."/>
            <person name="Karrer K.M."/>
            <person name="Sun L."/>
            <person name="Manning G."/>
            <person name="Elde N.C."/>
            <person name="Turkewitz A.P."/>
            <person name="Asai D.J."/>
            <person name="Wilkes D.E."/>
            <person name="Wang Y."/>
            <person name="Cai H."/>
            <person name="Collins K."/>
            <person name="Stewart B.A."/>
            <person name="Lee S.R."/>
            <person name="Wilamowska K."/>
            <person name="Weinberg Z."/>
            <person name="Ruzzo W.L."/>
            <person name="Wloga D."/>
            <person name="Gaertig J."/>
            <person name="Frankel J."/>
            <person name="Tsao C.-C."/>
            <person name="Gorovsky M.A."/>
            <person name="Keeling P.J."/>
            <person name="Waller R.F."/>
            <person name="Patron N.J."/>
            <person name="Cherry J.M."/>
            <person name="Stover N.A."/>
            <person name="Krieger C.J."/>
            <person name="del Toro C."/>
            <person name="Ryder H.F."/>
            <person name="Williamson S.C."/>
            <person name="Barbeau R.A."/>
            <person name="Hamilton E.P."/>
            <person name="Orias E."/>
        </authorList>
    </citation>
    <scope>NUCLEOTIDE SEQUENCE [LARGE SCALE GENOMIC DNA]</scope>
    <source>
        <strain evidence="4">SB210</strain>
    </source>
</reference>
<evidence type="ECO:0000256" key="1">
    <source>
        <dbReference type="ARBA" id="ARBA00022614"/>
    </source>
</evidence>
<dbReference type="eggNOG" id="KOG0618">
    <property type="taxonomic scope" value="Eukaryota"/>
</dbReference>
<dbReference type="OrthoDB" id="1728874at2759"/>
<protein>
    <submittedName>
        <fullName evidence="3">Uncharacterized protein</fullName>
    </submittedName>
</protein>
<dbReference type="InterPro" id="IPR032675">
    <property type="entry name" value="LRR_dom_sf"/>
</dbReference>
<dbReference type="RefSeq" id="XP_001009858.2">
    <property type="nucleotide sequence ID" value="XM_001009858.2"/>
</dbReference>
<keyword evidence="1" id="KW-0433">Leucine-rich repeat</keyword>
<dbReference type="Gene3D" id="3.80.10.10">
    <property type="entry name" value="Ribonuclease Inhibitor"/>
    <property type="match status" value="4"/>
</dbReference>
<dbReference type="Proteomes" id="UP000009168">
    <property type="component" value="Unassembled WGS sequence"/>
</dbReference>
<dbReference type="PROSITE" id="PS51450">
    <property type="entry name" value="LRR"/>
    <property type="match status" value="4"/>
</dbReference>
<keyword evidence="4" id="KW-1185">Reference proteome</keyword>
<dbReference type="EMBL" id="GG662820">
    <property type="protein sequence ID" value="EAR89612.2"/>
    <property type="molecule type" value="Genomic_DNA"/>
</dbReference>
<evidence type="ECO:0000313" key="4">
    <source>
        <dbReference type="Proteomes" id="UP000009168"/>
    </source>
</evidence>